<proteinExistence type="predicted"/>
<reference evidence="3" key="1">
    <citation type="submission" date="2011-10" db="EMBL/GenBank/DDBJ databases">
        <authorList>
            <person name="Genoscope - CEA"/>
        </authorList>
    </citation>
    <scope>NUCLEOTIDE SEQUENCE</scope>
</reference>
<dbReference type="EMBL" id="FO082052">
    <property type="protein sequence ID" value="CCE80959.1"/>
    <property type="molecule type" value="Genomic_DNA"/>
</dbReference>
<evidence type="ECO:0000256" key="1">
    <source>
        <dbReference type="SAM" id="MobiDB-lite"/>
    </source>
</evidence>
<evidence type="ECO:0000313" key="2">
    <source>
        <dbReference type="EMBL" id="CCE80194.1"/>
    </source>
</evidence>
<dbReference type="AlphaFoldDB" id="G8YHQ7"/>
<feature type="compositionally biased region" description="Polar residues" evidence="1">
    <location>
        <begin position="249"/>
        <end position="267"/>
    </location>
</feature>
<dbReference type="STRING" id="559304.G8YHQ7"/>
<organism evidence="3 4">
    <name type="scientific">Pichia sorbitophila (strain ATCC MYA-4447 / BCRC 22081 / CBS 7064 / NBRC 10061 / NRRL Y-12695)</name>
    <name type="common">Hybrid yeast</name>
    <dbReference type="NCBI Taxonomy" id="559304"/>
    <lineage>
        <taxon>Eukaryota</taxon>
        <taxon>Fungi</taxon>
        <taxon>Dikarya</taxon>
        <taxon>Ascomycota</taxon>
        <taxon>Saccharomycotina</taxon>
        <taxon>Pichiomycetes</taxon>
        <taxon>Debaryomycetaceae</taxon>
        <taxon>Millerozyma</taxon>
    </lineage>
</organism>
<keyword evidence="4" id="KW-1185">Reference proteome</keyword>
<dbReference type="Proteomes" id="UP000005222">
    <property type="component" value="Chromosome G"/>
</dbReference>
<evidence type="ECO:0000313" key="4">
    <source>
        <dbReference type="Proteomes" id="UP000005222"/>
    </source>
</evidence>
<dbReference type="InParanoid" id="G8YHQ7"/>
<dbReference type="InterPro" id="IPR012340">
    <property type="entry name" value="NA-bd_OB-fold"/>
</dbReference>
<feature type="region of interest" description="Disordered" evidence="1">
    <location>
        <begin position="196"/>
        <end position="221"/>
    </location>
</feature>
<dbReference type="Gene3D" id="2.40.50.140">
    <property type="entry name" value="Nucleic acid-binding proteins"/>
    <property type="match status" value="1"/>
</dbReference>
<dbReference type="SUPFAM" id="SSF50249">
    <property type="entry name" value="Nucleic acid-binding proteins"/>
    <property type="match status" value="1"/>
</dbReference>
<accession>G8YHQ7</accession>
<dbReference type="EMBL" id="FO082053">
    <property type="protein sequence ID" value="CCE80194.1"/>
    <property type="molecule type" value="Genomic_DNA"/>
</dbReference>
<dbReference type="Proteomes" id="UP000005222">
    <property type="component" value="Chromosome H"/>
</dbReference>
<gene>
    <name evidence="3" type="primary">Piso0_003296</name>
    <name evidence="2" type="ORF">GNLVRS01_PISO0G09202g</name>
    <name evidence="3" type="ORF">GNLVRS01_PISO0H09203g</name>
</gene>
<name>G8YHQ7_PICSO</name>
<feature type="compositionally biased region" description="Polar residues" evidence="1">
    <location>
        <begin position="205"/>
        <end position="221"/>
    </location>
</feature>
<evidence type="ECO:0000313" key="3">
    <source>
        <dbReference type="EMBL" id="CCE80959.1"/>
    </source>
</evidence>
<feature type="region of interest" description="Disordered" evidence="1">
    <location>
        <begin position="243"/>
        <end position="271"/>
    </location>
</feature>
<dbReference type="OrthoDB" id="4020641at2759"/>
<sequence length="424" mass="48018">MAFSRTSPISTISSLPDIDVGSKRTVYKEIFCFGLVLNVMTSGPSRLYVTDFTSNPLVVNQYSKSVFIDEVEVSSNQILQVDMYEEKLDEFFMNYKNVFHEDLIMGSHGSVVRICEKLCLLKTSVILKKYKNVLEARAKKVRLINSDDLANPELQNLLYKVSELPRDFIEDVQSKISTLLPSSFIAEKVQRISSSTVAEQSSQSNGHLEQTPDLSNEHYSSAVGSEFPTTQVKNEDDVLLPDTLFPEDYTNSSPDTHLQNGGDSPESSPIVPVSKEMYSFKDLNDISGNHDNILYPTRGRIVSIYPTDLSQIFVKPYILDSNSRITLGDPYGRDIEIIMCDDVSQEEINPENILSIHVNGKDAIRLFGFESIEQAYIGQMSISQRQINQKPFNLEVFKHEHTLQSGVKYIVWEAKNLEYENIFD</sequence>
<protein>
    <submittedName>
        <fullName evidence="3">Piso0_003296 protein</fullName>
    </submittedName>
</protein>
<reference evidence="4" key="2">
    <citation type="journal article" date="2012" name="G3 (Bethesda)">
        <title>Pichia sorbitophila, an interspecies yeast hybrid reveals early steps of genome resolution following polyploidization.</title>
        <authorList>
            <person name="Leh Louis V."/>
            <person name="Despons L."/>
            <person name="Friedrich A."/>
            <person name="Martin T."/>
            <person name="Durrens P."/>
            <person name="Casaregola S."/>
            <person name="Neuveglise C."/>
            <person name="Fairhead C."/>
            <person name="Marck C."/>
            <person name="Cruz J.A."/>
            <person name="Straub M.L."/>
            <person name="Kugler V."/>
            <person name="Sacerdot C."/>
            <person name="Uzunov Z."/>
            <person name="Thierry A."/>
            <person name="Weiss S."/>
            <person name="Bleykasten C."/>
            <person name="De Montigny J."/>
            <person name="Jacques N."/>
            <person name="Jung P."/>
            <person name="Lemaire M."/>
            <person name="Mallet S."/>
            <person name="Morel G."/>
            <person name="Richard G.F."/>
            <person name="Sarkar A."/>
            <person name="Savel G."/>
            <person name="Schacherer J."/>
            <person name="Seret M.L."/>
            <person name="Talla E."/>
            <person name="Samson G."/>
            <person name="Jubin C."/>
            <person name="Poulain J."/>
            <person name="Vacherie B."/>
            <person name="Barbe V."/>
            <person name="Pelletier E."/>
            <person name="Sherman D.J."/>
            <person name="Westhof E."/>
            <person name="Weissenbach J."/>
            <person name="Baret P.V."/>
            <person name="Wincker P."/>
            <person name="Gaillardin C."/>
            <person name="Dujon B."/>
            <person name="Souciet J.L."/>
        </authorList>
    </citation>
    <scope>NUCLEOTIDE SEQUENCE [LARGE SCALE GENOMIC DNA]</scope>
    <source>
        <strain evidence="4">ATCC MYA-4447 / BCRC 22081 / CBS 7064 / NBRC 10061 / NRRL Y-12695</strain>
    </source>
</reference>
<dbReference type="HOGENOM" id="CLU_599945_0_0_1"/>